<sequence length="87" mass="10360">RLRRYYGMIFSMMNQRFQTINDPYLSITVSISSILVAERREDSSWIEQIVDWSTTRSHGRGSVMTDRALKKFTKWINGRTDLPQYDH</sequence>
<feature type="non-terminal residue" evidence="1">
    <location>
        <position position="87"/>
    </location>
</feature>
<dbReference type="AlphaFoldDB" id="A0A0B6YJY2"/>
<protein>
    <submittedName>
        <fullName evidence="1">Uncharacterized protein</fullName>
    </submittedName>
</protein>
<organism evidence="1">
    <name type="scientific">Arion vulgaris</name>
    <dbReference type="NCBI Taxonomy" id="1028688"/>
    <lineage>
        <taxon>Eukaryota</taxon>
        <taxon>Metazoa</taxon>
        <taxon>Spiralia</taxon>
        <taxon>Lophotrochozoa</taxon>
        <taxon>Mollusca</taxon>
        <taxon>Gastropoda</taxon>
        <taxon>Heterobranchia</taxon>
        <taxon>Euthyneura</taxon>
        <taxon>Panpulmonata</taxon>
        <taxon>Eupulmonata</taxon>
        <taxon>Stylommatophora</taxon>
        <taxon>Helicina</taxon>
        <taxon>Arionoidea</taxon>
        <taxon>Arionidae</taxon>
        <taxon>Arion</taxon>
    </lineage>
</organism>
<accession>A0A0B6YJY2</accession>
<evidence type="ECO:0000313" key="1">
    <source>
        <dbReference type="EMBL" id="CEK56523.1"/>
    </source>
</evidence>
<dbReference type="EMBL" id="HACG01009658">
    <property type="protein sequence ID" value="CEK56523.1"/>
    <property type="molecule type" value="Transcribed_RNA"/>
</dbReference>
<reference evidence="1" key="1">
    <citation type="submission" date="2014-12" db="EMBL/GenBank/DDBJ databases">
        <title>Insight into the proteome of Arion vulgaris.</title>
        <authorList>
            <person name="Aradska J."/>
            <person name="Bulat T."/>
            <person name="Smidak R."/>
            <person name="Sarate P."/>
            <person name="Gangsoo J."/>
            <person name="Sialana F."/>
            <person name="Bilban M."/>
            <person name="Lubec G."/>
        </authorList>
    </citation>
    <scope>NUCLEOTIDE SEQUENCE</scope>
    <source>
        <tissue evidence="1">Skin</tissue>
    </source>
</reference>
<feature type="non-terminal residue" evidence="1">
    <location>
        <position position="1"/>
    </location>
</feature>
<proteinExistence type="predicted"/>
<gene>
    <name evidence="1" type="primary">ORF27847</name>
</gene>
<name>A0A0B6YJY2_9EUPU</name>